<name>A0A0C9TS89_SPHS4</name>
<feature type="transmembrane region" description="Helical" evidence="1">
    <location>
        <begin position="191"/>
        <end position="211"/>
    </location>
</feature>
<dbReference type="PANTHER" id="PTHR40465:SF1">
    <property type="entry name" value="DUF6534 DOMAIN-CONTAINING PROTEIN"/>
    <property type="match status" value="1"/>
</dbReference>
<accession>A0A0C9TS89</accession>
<evidence type="ECO:0000313" key="3">
    <source>
        <dbReference type="EMBL" id="KIJ33133.1"/>
    </source>
</evidence>
<keyword evidence="1" id="KW-0472">Membrane</keyword>
<dbReference type="EMBL" id="KN837217">
    <property type="protein sequence ID" value="KIJ33133.1"/>
    <property type="molecule type" value="Genomic_DNA"/>
</dbReference>
<feature type="transmembrane region" description="Helical" evidence="1">
    <location>
        <begin position="156"/>
        <end position="179"/>
    </location>
</feature>
<feature type="non-terminal residue" evidence="3">
    <location>
        <position position="1"/>
    </location>
</feature>
<keyword evidence="1" id="KW-0812">Transmembrane</keyword>
<feature type="transmembrane region" description="Helical" evidence="1">
    <location>
        <begin position="20"/>
        <end position="43"/>
    </location>
</feature>
<organism evidence="3 4">
    <name type="scientific">Sphaerobolus stellatus (strain SS14)</name>
    <dbReference type="NCBI Taxonomy" id="990650"/>
    <lineage>
        <taxon>Eukaryota</taxon>
        <taxon>Fungi</taxon>
        <taxon>Dikarya</taxon>
        <taxon>Basidiomycota</taxon>
        <taxon>Agaricomycotina</taxon>
        <taxon>Agaricomycetes</taxon>
        <taxon>Phallomycetidae</taxon>
        <taxon>Geastrales</taxon>
        <taxon>Sphaerobolaceae</taxon>
        <taxon>Sphaerobolus</taxon>
    </lineage>
</organism>
<evidence type="ECO:0000256" key="1">
    <source>
        <dbReference type="SAM" id="Phobius"/>
    </source>
</evidence>
<reference evidence="3 4" key="1">
    <citation type="submission" date="2014-06" db="EMBL/GenBank/DDBJ databases">
        <title>Evolutionary Origins and Diversification of the Mycorrhizal Mutualists.</title>
        <authorList>
            <consortium name="DOE Joint Genome Institute"/>
            <consortium name="Mycorrhizal Genomics Consortium"/>
            <person name="Kohler A."/>
            <person name="Kuo A."/>
            <person name="Nagy L.G."/>
            <person name="Floudas D."/>
            <person name="Copeland A."/>
            <person name="Barry K.W."/>
            <person name="Cichocki N."/>
            <person name="Veneault-Fourrey C."/>
            <person name="LaButti K."/>
            <person name="Lindquist E.A."/>
            <person name="Lipzen A."/>
            <person name="Lundell T."/>
            <person name="Morin E."/>
            <person name="Murat C."/>
            <person name="Riley R."/>
            <person name="Ohm R."/>
            <person name="Sun H."/>
            <person name="Tunlid A."/>
            <person name="Henrissat B."/>
            <person name="Grigoriev I.V."/>
            <person name="Hibbett D.S."/>
            <person name="Martin F."/>
        </authorList>
    </citation>
    <scope>NUCLEOTIDE SEQUENCE [LARGE SCALE GENOMIC DNA]</scope>
    <source>
        <strain evidence="3 4">SS14</strain>
    </source>
</reference>
<keyword evidence="1" id="KW-1133">Transmembrane helix</keyword>
<feature type="domain" description="DUF6534" evidence="2">
    <location>
        <begin position="197"/>
        <end position="249"/>
    </location>
</feature>
<evidence type="ECO:0000259" key="2">
    <source>
        <dbReference type="Pfam" id="PF20152"/>
    </source>
</evidence>
<dbReference type="InterPro" id="IPR045339">
    <property type="entry name" value="DUF6534"/>
</dbReference>
<gene>
    <name evidence="3" type="ORF">M422DRAFT_783251</name>
</gene>
<proteinExistence type="predicted"/>
<dbReference type="OrthoDB" id="2971182at2759"/>
<evidence type="ECO:0000313" key="4">
    <source>
        <dbReference type="Proteomes" id="UP000054279"/>
    </source>
</evidence>
<protein>
    <recommendedName>
        <fullName evidence="2">DUF6534 domain-containing protein</fullName>
    </recommendedName>
</protein>
<sequence>MSTSVQLEGLLAALTEGGQPLIISLPIAATLWAISVAQTWRYYKTYPGDLPVLKYYIGVCLVLNTLIFAGSSWNAYYWLIHLRLPIHYSELGALEQMPGLQIANYGTSIMTAAVQCFYTARVWILSNRNVYLALFLLTMILGALSESTGVNYGVNYVFMSVLVSAIVVSVQLSISGLFFNIYDHSSEILQSATFICSLICDGTICFSLALFLNRRKKEAVKSTQSAIVQLILYAVNIGLVTSITTILNLVTWKTVA</sequence>
<feature type="transmembrane region" description="Helical" evidence="1">
    <location>
        <begin position="231"/>
        <end position="250"/>
    </location>
</feature>
<dbReference type="Pfam" id="PF20152">
    <property type="entry name" value="DUF6534"/>
    <property type="match status" value="1"/>
</dbReference>
<dbReference type="Proteomes" id="UP000054279">
    <property type="component" value="Unassembled WGS sequence"/>
</dbReference>
<dbReference type="HOGENOM" id="CLU_046025_5_1_1"/>
<keyword evidence="4" id="KW-1185">Reference proteome</keyword>
<dbReference type="AlphaFoldDB" id="A0A0C9TS89"/>
<feature type="transmembrane region" description="Helical" evidence="1">
    <location>
        <begin position="130"/>
        <end position="150"/>
    </location>
</feature>
<dbReference type="PANTHER" id="PTHR40465">
    <property type="entry name" value="CHROMOSOME 1, WHOLE GENOME SHOTGUN SEQUENCE"/>
    <property type="match status" value="1"/>
</dbReference>
<feature type="transmembrane region" description="Helical" evidence="1">
    <location>
        <begin position="55"/>
        <end position="79"/>
    </location>
</feature>